<keyword evidence="2 4" id="KW-0808">Transferase</keyword>
<dbReference type="AlphaFoldDB" id="A0A853APC9"/>
<evidence type="ECO:0000313" key="6">
    <source>
        <dbReference type="EMBL" id="NYI84323.1"/>
    </source>
</evidence>
<accession>A0A853APC9</accession>
<evidence type="ECO:0000256" key="3">
    <source>
        <dbReference type="PIRSR" id="PIRSR602480-1"/>
    </source>
</evidence>
<feature type="binding site" evidence="3">
    <location>
        <position position="328"/>
    </location>
    <ligand>
        <name>Mn(2+)</name>
        <dbReference type="ChEBI" id="CHEBI:29035"/>
    </ligand>
</feature>
<gene>
    <name evidence="6" type="ORF">HNR68_002953</name>
</gene>
<evidence type="ECO:0000256" key="2">
    <source>
        <dbReference type="ARBA" id="ARBA00022679"/>
    </source>
</evidence>
<dbReference type="EC" id="2.5.1.54" evidence="4"/>
<comment type="cofactor">
    <cofactor evidence="3">
        <name>Mn(2+)</name>
        <dbReference type="ChEBI" id="CHEBI:29035"/>
    </cofactor>
    <cofactor evidence="3">
        <name>Co(2+)</name>
        <dbReference type="ChEBI" id="CHEBI:48828"/>
    </cofactor>
    <cofactor evidence="3">
        <name>Cd(2+)</name>
        <dbReference type="ChEBI" id="CHEBI:48775"/>
    </cofactor>
    <text evidence="3">Binds 1 divalent cation per subunit. The enzyme is active with manganese, cobalt or cadmium ions.</text>
</comment>
<evidence type="ECO:0000256" key="5">
    <source>
        <dbReference type="SAM" id="MobiDB-lite"/>
    </source>
</evidence>
<reference evidence="6 7" key="1">
    <citation type="submission" date="2020-07" db="EMBL/GenBank/DDBJ databases">
        <title>Sequencing the genomes of 1000 actinobacteria strains.</title>
        <authorList>
            <person name="Klenk H.-P."/>
        </authorList>
    </citation>
    <scope>NUCLEOTIDE SEQUENCE [LARGE SCALE GENOMIC DNA]</scope>
    <source>
        <strain evidence="6 7">DSM 44065</strain>
    </source>
</reference>
<keyword evidence="3" id="KW-0464">Manganese</keyword>
<evidence type="ECO:0000313" key="7">
    <source>
        <dbReference type="Proteomes" id="UP000587002"/>
    </source>
</evidence>
<dbReference type="GO" id="GO:0009423">
    <property type="term" value="P:chorismate biosynthetic process"/>
    <property type="evidence" value="ECO:0007669"/>
    <property type="project" value="UniProtKB-UniPathway"/>
</dbReference>
<feature type="region of interest" description="Disordered" evidence="5">
    <location>
        <begin position="423"/>
        <end position="480"/>
    </location>
</feature>
<dbReference type="GO" id="GO:0009073">
    <property type="term" value="P:aromatic amino acid family biosynthetic process"/>
    <property type="evidence" value="ECO:0007669"/>
    <property type="project" value="UniProtKB-KW"/>
</dbReference>
<dbReference type="SUPFAM" id="SSF51569">
    <property type="entry name" value="Aldolase"/>
    <property type="match status" value="1"/>
</dbReference>
<feature type="binding site" evidence="3">
    <location>
        <position position="296"/>
    </location>
    <ligand>
        <name>phosphoenolpyruvate</name>
        <dbReference type="ChEBI" id="CHEBI:58702"/>
    </ligand>
</feature>
<keyword evidence="3" id="KW-0104">Cadmium</keyword>
<dbReference type="UniPathway" id="UPA00053">
    <property type="reaction ID" value="UER00084"/>
</dbReference>
<dbReference type="GO" id="GO:0003849">
    <property type="term" value="F:3-deoxy-7-phosphoheptulonate synthase activity"/>
    <property type="evidence" value="ECO:0007669"/>
    <property type="project" value="UniProtKB-EC"/>
</dbReference>
<feature type="binding site" evidence="3">
    <location>
        <position position="96"/>
    </location>
    <ligand>
        <name>Mn(2+)</name>
        <dbReference type="ChEBI" id="CHEBI:29035"/>
    </ligand>
</feature>
<feature type="binding site" evidence="3">
    <location>
        <position position="400"/>
    </location>
    <ligand>
        <name>Mn(2+)</name>
        <dbReference type="ChEBI" id="CHEBI:29035"/>
    </ligand>
</feature>
<feature type="binding site" evidence="3">
    <location>
        <begin position="242"/>
        <end position="243"/>
    </location>
    <ligand>
        <name>phosphoenolpyruvate</name>
        <dbReference type="ChEBI" id="CHEBI:58702"/>
    </ligand>
</feature>
<organism evidence="6 7">
    <name type="scientific">Saccharopolyspora hordei</name>
    <dbReference type="NCBI Taxonomy" id="1838"/>
    <lineage>
        <taxon>Bacteria</taxon>
        <taxon>Bacillati</taxon>
        <taxon>Actinomycetota</taxon>
        <taxon>Actinomycetes</taxon>
        <taxon>Pseudonocardiales</taxon>
        <taxon>Pseudonocardiaceae</taxon>
        <taxon>Saccharopolyspora</taxon>
    </lineage>
</organism>
<feature type="binding site" evidence="3">
    <location>
        <position position="265"/>
    </location>
    <ligand>
        <name>phosphoenolpyruvate</name>
        <dbReference type="ChEBI" id="CHEBI:58702"/>
    </ligand>
</feature>
<keyword evidence="7" id="KW-1185">Reference proteome</keyword>
<dbReference type="GO" id="GO:0008652">
    <property type="term" value="P:amino acid biosynthetic process"/>
    <property type="evidence" value="ECO:0007669"/>
    <property type="project" value="UniProtKB-KW"/>
</dbReference>
<feature type="binding site" evidence="3">
    <location>
        <position position="370"/>
    </location>
    <ligand>
        <name>Mn(2+)</name>
        <dbReference type="ChEBI" id="CHEBI:29035"/>
    </ligand>
</feature>
<name>A0A853APC9_9PSEU</name>
<keyword evidence="4" id="KW-0028">Amino-acid biosynthesis</keyword>
<comment type="catalytic activity">
    <reaction evidence="4">
        <text>D-erythrose 4-phosphate + phosphoenolpyruvate + H2O = 7-phospho-2-dehydro-3-deoxy-D-arabino-heptonate + phosphate</text>
        <dbReference type="Rhea" id="RHEA:14717"/>
        <dbReference type="ChEBI" id="CHEBI:15377"/>
        <dbReference type="ChEBI" id="CHEBI:16897"/>
        <dbReference type="ChEBI" id="CHEBI:43474"/>
        <dbReference type="ChEBI" id="CHEBI:58394"/>
        <dbReference type="ChEBI" id="CHEBI:58702"/>
        <dbReference type="EC" id="2.5.1.54"/>
    </reaction>
</comment>
<feature type="compositionally biased region" description="Basic and acidic residues" evidence="5">
    <location>
        <begin position="428"/>
        <end position="445"/>
    </location>
</feature>
<proteinExistence type="inferred from homology"/>
<evidence type="ECO:0000256" key="4">
    <source>
        <dbReference type="RuleBase" id="RU363071"/>
    </source>
</evidence>
<keyword evidence="4" id="KW-0057">Aromatic amino acid biosynthesis</keyword>
<dbReference type="InterPro" id="IPR002480">
    <property type="entry name" value="DAHP_synth_2"/>
</dbReference>
<dbReference type="RefSeq" id="WP_246330455.1">
    <property type="nucleotide sequence ID" value="NZ_BAABFH010000001.1"/>
</dbReference>
<dbReference type="PANTHER" id="PTHR21337:SF0">
    <property type="entry name" value="PHOSPHO-2-DEHYDRO-3-DEOXYHEPTONATE ALDOLASE"/>
    <property type="match status" value="1"/>
</dbReference>
<dbReference type="Gene3D" id="3.20.20.70">
    <property type="entry name" value="Aldolase class I"/>
    <property type="match status" value="1"/>
</dbReference>
<comment type="similarity">
    <text evidence="1 4">Belongs to the class-II DAHP synthase family.</text>
</comment>
<feature type="binding site" evidence="3">
    <location>
        <position position="134"/>
    </location>
    <ligand>
        <name>phosphoenolpyruvate</name>
        <dbReference type="ChEBI" id="CHEBI:58702"/>
    </ligand>
</feature>
<keyword evidence="3" id="KW-0170">Cobalt</keyword>
<dbReference type="Proteomes" id="UP000587002">
    <property type="component" value="Unassembled WGS sequence"/>
</dbReference>
<dbReference type="Pfam" id="PF01474">
    <property type="entry name" value="DAHP_synth_2"/>
    <property type="match status" value="2"/>
</dbReference>
<dbReference type="InterPro" id="IPR013785">
    <property type="entry name" value="Aldolase_TIM"/>
</dbReference>
<comment type="pathway">
    <text evidence="4">Metabolic intermediate biosynthesis; chorismate biosynthesis; chorismate from D-erythrose 4-phosphate and phosphoenolpyruvate: step 1/7.</text>
</comment>
<evidence type="ECO:0000256" key="1">
    <source>
        <dbReference type="ARBA" id="ARBA00008911"/>
    </source>
</evidence>
<protein>
    <recommendedName>
        <fullName evidence="4">Phospho-2-dehydro-3-deoxyheptonate aldolase</fullName>
        <ecNumber evidence="4">2.5.1.54</ecNumber>
    </recommendedName>
</protein>
<sequence>MIRHTWPDTALPPPAPVPLSTSDERIPLQLRRELDAACARPAAQQPAWPDATAVHAARALLGAAPPITSPSEVRLLRRRLAAVAHGRAFVLQGGDCAETFEENTEEHISGTVRLLGDMAEELSSTGLPVVTIGRVAGQYAKPRSKPVDVLGLPVYRGDIVNGQDPVPSARRPDPDRLVRAHSHASRAMNYLRALRPVTGDVFVSHEALLLDYELPQLRADHPSEGGPAEVFATSGHFLWIGERTRQLDGAHVAVAALLANPVGVKIGPGTTAEEVEQYADRLNPRRVPGKLTFISRMGRENVGEVLPGLVERIRESGHPVVWVCDPMHGNTHESESGYKTRDYDDIRAEVEVFFEVHRQLGTHPGGVHLELTASDVTECLGASSGVADADLAARYETACDPRLNHRQSLDLVRVVAALLGGARPGPRTVREAARRRARSAADRQPGRPARHRAAQDRGVRVGRPRQPGGGGLGQCQRVAA</sequence>
<feature type="region of interest" description="Disordered" evidence="5">
    <location>
        <begin position="1"/>
        <end position="21"/>
    </location>
</feature>
<comment type="caution">
    <text evidence="6">The sequence shown here is derived from an EMBL/GenBank/DDBJ whole genome shotgun (WGS) entry which is preliminary data.</text>
</comment>
<dbReference type="PANTHER" id="PTHR21337">
    <property type="entry name" value="PHOSPHO-2-DEHYDRO-3-DEOXYHEPTONATE ALDOLASE 1, 2"/>
    <property type="match status" value="1"/>
</dbReference>
<dbReference type="EMBL" id="JACCFJ010000001">
    <property type="protein sequence ID" value="NYI84323.1"/>
    <property type="molecule type" value="Genomic_DNA"/>
</dbReference>